<proteinExistence type="predicted"/>
<dbReference type="PANTHER" id="PTHR43784">
    <property type="entry name" value="GDSL-LIKE LIPASE/ACYLHYDROLASE, PUTATIVE (AFU_ORTHOLOGUE AFUA_2G00820)-RELATED"/>
    <property type="match status" value="1"/>
</dbReference>
<dbReference type="RefSeq" id="WP_316681516.1">
    <property type="nucleotide sequence ID" value="NZ_CATZLL010000008.1"/>
</dbReference>
<gene>
    <name evidence="3" type="ORF">LMG18101_02912</name>
</gene>
<evidence type="ECO:0000313" key="3">
    <source>
        <dbReference type="EMBL" id="CAJ0816354.1"/>
    </source>
</evidence>
<keyword evidence="1" id="KW-0732">Signal</keyword>
<name>A0ABN9JLE2_9RALS</name>
<feature type="domain" description="SGNH hydrolase-type esterase" evidence="2">
    <location>
        <begin position="207"/>
        <end position="403"/>
    </location>
</feature>
<dbReference type="EMBL" id="CATZLL010000008">
    <property type="protein sequence ID" value="CAJ0816354.1"/>
    <property type="molecule type" value="Genomic_DNA"/>
</dbReference>
<sequence>MRSSVLRQRLCRVAAIALISLTAPALHADDARDSGWVATWTASADRNNYATTPQSFPAATTIRQIVHSSVGGDQLRILLTNEFGTAPVSVGAVHVALSAGGAKIFPNTDRPVTFSGKTSATLAAGAPLISDPIDLPITPLADVAISLFLPNATKLETIHQLGNQTAYISSGDNTAAQDQPSSSTHTSRFYLSGLLVKARNNPRTVVAFGDSITDGAYSTIDANHRWPDYLSRRLNSHGPWGAFAVLNQGIAGNRILSDLAGVSALARFDRDVLSQSGVQWVVLLEGVNDIGYPGTSLEPTAPLVPASDIINGYRQLIARSHLRGIKVMGGTITPFKDAAYKGYWSPQKESIRQTVNQWIRISGAFDAVVDFDAAVRDPANPAALLAAYDSGDHLHPNDAGYAAMANAINLSVLRAVGP</sequence>
<evidence type="ECO:0000259" key="2">
    <source>
        <dbReference type="Pfam" id="PF13472"/>
    </source>
</evidence>
<comment type="caution">
    <text evidence="3">The sequence shown here is derived from an EMBL/GenBank/DDBJ whole genome shotgun (WGS) entry which is preliminary data.</text>
</comment>
<organism evidence="3 4">
    <name type="scientific">Ralstonia flaminis</name>
    <dbReference type="NCBI Taxonomy" id="3058597"/>
    <lineage>
        <taxon>Bacteria</taxon>
        <taxon>Pseudomonadati</taxon>
        <taxon>Pseudomonadota</taxon>
        <taxon>Betaproteobacteria</taxon>
        <taxon>Burkholderiales</taxon>
        <taxon>Burkholderiaceae</taxon>
        <taxon>Ralstonia</taxon>
    </lineage>
</organism>
<reference evidence="3 4" key="1">
    <citation type="submission" date="2023-07" db="EMBL/GenBank/DDBJ databases">
        <authorList>
            <person name="Peeters C."/>
        </authorList>
    </citation>
    <scope>NUCLEOTIDE SEQUENCE [LARGE SCALE GENOMIC DNA]</scope>
    <source>
        <strain evidence="3 4">LMG 18101</strain>
    </source>
</reference>
<dbReference type="InterPro" id="IPR053140">
    <property type="entry name" value="GDSL_Rv0518-like"/>
</dbReference>
<dbReference type="Pfam" id="PF13472">
    <property type="entry name" value="Lipase_GDSL_2"/>
    <property type="match status" value="1"/>
</dbReference>
<dbReference type="SUPFAM" id="SSF52266">
    <property type="entry name" value="SGNH hydrolase"/>
    <property type="match status" value="1"/>
</dbReference>
<accession>A0ABN9JLE2</accession>
<feature type="chain" id="PRO_5046103601" description="SGNH hydrolase-type esterase domain-containing protein" evidence="1">
    <location>
        <begin position="29"/>
        <end position="418"/>
    </location>
</feature>
<evidence type="ECO:0000313" key="4">
    <source>
        <dbReference type="Proteomes" id="UP001189757"/>
    </source>
</evidence>
<keyword evidence="4" id="KW-1185">Reference proteome</keyword>
<dbReference type="PANTHER" id="PTHR43784:SF2">
    <property type="entry name" value="GDSL-LIKE LIPASE_ACYLHYDROLASE, PUTATIVE (AFU_ORTHOLOGUE AFUA_2G00820)-RELATED"/>
    <property type="match status" value="1"/>
</dbReference>
<evidence type="ECO:0000256" key="1">
    <source>
        <dbReference type="SAM" id="SignalP"/>
    </source>
</evidence>
<dbReference type="CDD" id="cd01830">
    <property type="entry name" value="XynE_like"/>
    <property type="match status" value="1"/>
</dbReference>
<dbReference type="Gene3D" id="3.40.50.1110">
    <property type="entry name" value="SGNH hydrolase"/>
    <property type="match status" value="1"/>
</dbReference>
<protein>
    <recommendedName>
        <fullName evidence="2">SGNH hydrolase-type esterase domain-containing protein</fullName>
    </recommendedName>
</protein>
<dbReference type="Proteomes" id="UP001189757">
    <property type="component" value="Unassembled WGS sequence"/>
</dbReference>
<dbReference type="InterPro" id="IPR013830">
    <property type="entry name" value="SGNH_hydro"/>
</dbReference>
<dbReference type="InterPro" id="IPR036514">
    <property type="entry name" value="SGNH_hydro_sf"/>
</dbReference>
<feature type="signal peptide" evidence="1">
    <location>
        <begin position="1"/>
        <end position="28"/>
    </location>
</feature>